<organism evidence="11 12">
    <name type="scientific">Roseburia intestinalis</name>
    <dbReference type="NCBI Taxonomy" id="166486"/>
    <lineage>
        <taxon>Bacteria</taxon>
        <taxon>Bacillati</taxon>
        <taxon>Bacillota</taxon>
        <taxon>Clostridia</taxon>
        <taxon>Lachnospirales</taxon>
        <taxon>Lachnospiraceae</taxon>
        <taxon>Roseburia</taxon>
    </lineage>
</organism>
<protein>
    <recommendedName>
        <fullName evidence="4 7">Signal peptidase I</fullName>
        <ecNumber evidence="4 7">3.4.21.89</ecNumber>
    </recommendedName>
</protein>
<feature type="domain" description="Peptidase S26" evidence="10">
    <location>
        <begin position="643"/>
        <end position="789"/>
    </location>
</feature>
<dbReference type="InterPro" id="IPR000223">
    <property type="entry name" value="Pept_S26A_signal_pept_1"/>
</dbReference>
<dbReference type="CDD" id="cd06530">
    <property type="entry name" value="S26_SPase_I"/>
    <property type="match status" value="1"/>
</dbReference>
<feature type="transmembrane region" description="Helical" evidence="7">
    <location>
        <begin position="405"/>
        <end position="422"/>
    </location>
</feature>
<feature type="region of interest" description="Disordered" evidence="8">
    <location>
        <begin position="495"/>
        <end position="515"/>
    </location>
</feature>
<dbReference type="Gene3D" id="2.60.40.10">
    <property type="entry name" value="Immunoglobulins"/>
    <property type="match status" value="1"/>
</dbReference>
<accession>A0A3R6GPD7</accession>
<dbReference type="EMBL" id="QSFP01000013">
    <property type="protein sequence ID" value="RHA66206.1"/>
    <property type="molecule type" value="Genomic_DNA"/>
</dbReference>
<keyword evidence="5 7" id="KW-0378">Hydrolase</keyword>
<dbReference type="RefSeq" id="WP_118591642.1">
    <property type="nucleotide sequence ID" value="NZ_QSFP01000013.1"/>
</dbReference>
<evidence type="ECO:0000313" key="12">
    <source>
        <dbReference type="Proteomes" id="UP000284465"/>
    </source>
</evidence>
<dbReference type="AlphaFoldDB" id="A0A3R6GPD7"/>
<comment type="similarity">
    <text evidence="3 7">Belongs to the peptidase S26 family.</text>
</comment>
<dbReference type="NCBIfam" id="TIGR02227">
    <property type="entry name" value="sigpep_I_bact"/>
    <property type="match status" value="1"/>
</dbReference>
<dbReference type="EC" id="3.4.21.89" evidence="4 7"/>
<evidence type="ECO:0000256" key="8">
    <source>
        <dbReference type="SAM" id="MobiDB-lite"/>
    </source>
</evidence>
<feature type="chain" id="PRO_5018567198" description="Signal peptidase I" evidence="9">
    <location>
        <begin position="26"/>
        <end position="796"/>
    </location>
</feature>
<sequence>MRKNYVLFLCICSASLFFSTLGVRAGQVNEDLQMETEVQEQEYNGFHKQMKVTLDNDYSACSFKIEFESEGNYKAELIDTQENSHDFTVIDGKTMTCDLDKTKKGEYTVNIISASEDDIGKVTLSVNSQKTSTTDIVDNNIKIGRDISGLKMYLKDSSLIVTWTDETCGAVNVKVVNPDTGETVKNEKVTTKYFECNLNDDIQKISVSVVPAASSSITGAELTFNIDAFYNPDVTIKFPDKTKVNKDEITIHVALGNTYSIYAEDNDECVLTTDMMIEGDYDLKIPLKYDGSNKLKVYVVDADGNMKSTAAEIYKDTVAPVLSFDEEYDGIETTDSSFTIAGNVTNYDTFKINDSDVKVATDGHFEKECALHLGENHIKVVAADDAGNETKYEITINEVEKKVQMDPRLIVIIVIVCILIYSKIRKNKLQKETVIKNNLKVENDKPEDDETSQESVLVMNDEDENEDENHTDKEEKKFALLKKKIVLKKRLNNKESNENEAEEMQSERTDETEKNKHNFFKKLKVRQKIKKDKVSVPENTVSEVEPEPKGLLENLMPESPKQNEEVKCDHEEKVKNKYCSEDRKVTIITIPDDSMESEKKDNSTEKHQEEGTQTIINVYTNESRKPRKKKGKLGWLIGKIVNLSVFVGMLFIIFHYVLLNGYIRSGSMEPAMVTGDFTISNRLAYTKSLPCTGDIIFFEHDGEIVSKRVIGVAGDAISFADGKVLVNGEALDESNYLDDTIITECEYTYDVPNGCVFVLGDNRQDSNDSRYWSNPYVSISSIKAKLMFVIPIHELL</sequence>
<feature type="region of interest" description="Disordered" evidence="8">
    <location>
        <begin position="539"/>
        <end position="568"/>
    </location>
</feature>
<dbReference type="PANTHER" id="PTHR43390">
    <property type="entry name" value="SIGNAL PEPTIDASE I"/>
    <property type="match status" value="1"/>
</dbReference>
<dbReference type="Proteomes" id="UP000284465">
    <property type="component" value="Unassembled WGS sequence"/>
</dbReference>
<comment type="caution">
    <text evidence="11">The sequence shown here is derived from an EMBL/GenBank/DDBJ whole genome shotgun (WGS) entry which is preliminary data.</text>
</comment>
<dbReference type="GO" id="GO:0006465">
    <property type="term" value="P:signal peptide processing"/>
    <property type="evidence" value="ECO:0007669"/>
    <property type="project" value="InterPro"/>
</dbReference>
<feature type="active site" evidence="6">
    <location>
        <position position="707"/>
    </location>
</feature>
<proteinExistence type="inferred from homology"/>
<feature type="compositionally biased region" description="Basic and acidic residues" evidence="8">
    <location>
        <begin position="505"/>
        <end position="515"/>
    </location>
</feature>
<evidence type="ECO:0000256" key="7">
    <source>
        <dbReference type="RuleBase" id="RU362042"/>
    </source>
</evidence>
<feature type="region of interest" description="Disordered" evidence="8">
    <location>
        <begin position="443"/>
        <end position="475"/>
    </location>
</feature>
<reference evidence="11 12" key="1">
    <citation type="submission" date="2018-08" db="EMBL/GenBank/DDBJ databases">
        <title>A genome reference for cultivated species of the human gut microbiota.</title>
        <authorList>
            <person name="Zou Y."/>
            <person name="Xue W."/>
            <person name="Luo G."/>
        </authorList>
    </citation>
    <scope>NUCLEOTIDE SEQUENCE [LARGE SCALE GENOMIC DNA]</scope>
    <source>
        <strain evidence="11 12">AM43-11</strain>
    </source>
</reference>
<evidence type="ECO:0000256" key="9">
    <source>
        <dbReference type="SAM" id="SignalP"/>
    </source>
</evidence>
<dbReference type="InterPro" id="IPR019758">
    <property type="entry name" value="Pept_S26A_signal_pept_1_CS"/>
</dbReference>
<dbReference type="PRINTS" id="PR00727">
    <property type="entry name" value="LEADERPTASE"/>
</dbReference>
<comment type="catalytic activity">
    <reaction evidence="1 7">
        <text>Cleavage of hydrophobic, N-terminal signal or leader sequences from secreted and periplasmic proteins.</text>
        <dbReference type="EC" id="3.4.21.89"/>
    </reaction>
</comment>
<dbReference type="SUPFAM" id="SSF51306">
    <property type="entry name" value="LexA/Signal peptidase"/>
    <property type="match status" value="1"/>
</dbReference>
<dbReference type="GO" id="GO:0004252">
    <property type="term" value="F:serine-type endopeptidase activity"/>
    <property type="evidence" value="ECO:0007669"/>
    <property type="project" value="InterPro"/>
</dbReference>
<keyword evidence="7" id="KW-0645">Protease</keyword>
<feature type="signal peptide" evidence="9">
    <location>
        <begin position="1"/>
        <end position="25"/>
    </location>
</feature>
<dbReference type="Pfam" id="PF10502">
    <property type="entry name" value="Peptidase_S26"/>
    <property type="match status" value="1"/>
</dbReference>
<comment type="caution">
    <text evidence="7">Lacks conserved residue(s) required for the propagation of feature annotation.</text>
</comment>
<keyword evidence="7" id="KW-1133">Transmembrane helix</keyword>
<evidence type="ECO:0000256" key="5">
    <source>
        <dbReference type="ARBA" id="ARBA00022801"/>
    </source>
</evidence>
<evidence type="ECO:0000313" key="11">
    <source>
        <dbReference type="EMBL" id="RHA66206.1"/>
    </source>
</evidence>
<dbReference type="GO" id="GO:0009003">
    <property type="term" value="F:signal peptidase activity"/>
    <property type="evidence" value="ECO:0007669"/>
    <property type="project" value="UniProtKB-EC"/>
</dbReference>
<feature type="active site" evidence="6">
    <location>
        <position position="667"/>
    </location>
</feature>
<dbReference type="InterPro" id="IPR019533">
    <property type="entry name" value="Peptidase_S26"/>
</dbReference>
<dbReference type="GO" id="GO:0005886">
    <property type="term" value="C:plasma membrane"/>
    <property type="evidence" value="ECO:0007669"/>
    <property type="project" value="UniProtKB-SubCell"/>
</dbReference>
<feature type="transmembrane region" description="Helical" evidence="7">
    <location>
        <begin position="633"/>
        <end position="658"/>
    </location>
</feature>
<dbReference type="Pfam" id="PF09136">
    <property type="entry name" value="Glucodextran_B"/>
    <property type="match status" value="1"/>
</dbReference>
<name>A0A3R6GPD7_9FIRM</name>
<evidence type="ECO:0000256" key="3">
    <source>
        <dbReference type="ARBA" id="ARBA00009370"/>
    </source>
</evidence>
<evidence type="ECO:0000256" key="6">
    <source>
        <dbReference type="PIRSR" id="PIRSR600223-1"/>
    </source>
</evidence>
<comment type="subcellular location">
    <subcellularLocation>
        <location evidence="2">Cell membrane</location>
        <topology evidence="2">Single-pass type II membrane protein</topology>
    </subcellularLocation>
    <subcellularLocation>
        <location evidence="7">Membrane</location>
        <topology evidence="7">Single-pass type II membrane protein</topology>
    </subcellularLocation>
</comment>
<gene>
    <name evidence="11" type="primary">lepB</name>
    <name evidence="11" type="ORF">DW927_11745</name>
</gene>
<keyword evidence="7" id="KW-0472">Membrane</keyword>
<dbReference type="PANTHER" id="PTHR43390:SF1">
    <property type="entry name" value="CHLOROPLAST PROCESSING PEPTIDASE"/>
    <property type="match status" value="1"/>
</dbReference>
<evidence type="ECO:0000256" key="1">
    <source>
        <dbReference type="ARBA" id="ARBA00000677"/>
    </source>
</evidence>
<dbReference type="PROSITE" id="PS00761">
    <property type="entry name" value="SPASE_I_3"/>
    <property type="match status" value="1"/>
</dbReference>
<evidence type="ECO:0000259" key="10">
    <source>
        <dbReference type="Pfam" id="PF10502"/>
    </source>
</evidence>
<dbReference type="Gene3D" id="2.10.109.10">
    <property type="entry name" value="Umud Fragment, subunit A"/>
    <property type="match status" value="1"/>
</dbReference>
<keyword evidence="9" id="KW-0732">Signal</keyword>
<dbReference type="InterPro" id="IPR013783">
    <property type="entry name" value="Ig-like_fold"/>
</dbReference>
<dbReference type="InterPro" id="IPR036286">
    <property type="entry name" value="LexA/Signal_pep-like_sf"/>
</dbReference>
<keyword evidence="7" id="KW-0812">Transmembrane</keyword>
<evidence type="ECO:0000256" key="2">
    <source>
        <dbReference type="ARBA" id="ARBA00004401"/>
    </source>
</evidence>
<evidence type="ECO:0000256" key="4">
    <source>
        <dbReference type="ARBA" id="ARBA00013208"/>
    </source>
</evidence>